<organism evidence="2 3">
    <name type="scientific">Allacma fusca</name>
    <dbReference type="NCBI Taxonomy" id="39272"/>
    <lineage>
        <taxon>Eukaryota</taxon>
        <taxon>Metazoa</taxon>
        <taxon>Ecdysozoa</taxon>
        <taxon>Arthropoda</taxon>
        <taxon>Hexapoda</taxon>
        <taxon>Collembola</taxon>
        <taxon>Symphypleona</taxon>
        <taxon>Sminthuridae</taxon>
        <taxon>Allacma</taxon>
    </lineage>
</organism>
<comment type="caution">
    <text evidence="2">The sequence shown here is derived from an EMBL/GenBank/DDBJ whole genome shotgun (WGS) entry which is preliminary data.</text>
</comment>
<dbReference type="Proteomes" id="UP000708208">
    <property type="component" value="Unassembled WGS sequence"/>
</dbReference>
<feature type="coiled-coil region" evidence="1">
    <location>
        <begin position="8"/>
        <end position="56"/>
    </location>
</feature>
<reference evidence="2" key="1">
    <citation type="submission" date="2021-06" db="EMBL/GenBank/DDBJ databases">
        <authorList>
            <person name="Hodson N. C."/>
            <person name="Mongue J. A."/>
            <person name="Jaron S. K."/>
        </authorList>
    </citation>
    <scope>NUCLEOTIDE SEQUENCE</scope>
</reference>
<dbReference type="EMBL" id="CAJVCH010531399">
    <property type="protein sequence ID" value="CAG7824010.1"/>
    <property type="molecule type" value="Genomic_DNA"/>
</dbReference>
<evidence type="ECO:0000313" key="2">
    <source>
        <dbReference type="EMBL" id="CAG7824010.1"/>
    </source>
</evidence>
<gene>
    <name evidence="2" type="ORF">AFUS01_LOCUS34193</name>
</gene>
<name>A0A8J2PW60_9HEXA</name>
<sequence>IQYLHSEISSLKLEKEKLGKTLLAAKKEIEKLNPRKSNISKRINELEDQLRRLQVKIHYD</sequence>
<proteinExistence type="predicted"/>
<protein>
    <submittedName>
        <fullName evidence="2">Uncharacterized protein</fullName>
    </submittedName>
</protein>
<accession>A0A8J2PW60</accession>
<feature type="non-terminal residue" evidence="2">
    <location>
        <position position="1"/>
    </location>
</feature>
<keyword evidence="3" id="KW-1185">Reference proteome</keyword>
<dbReference type="AlphaFoldDB" id="A0A8J2PW60"/>
<keyword evidence="1" id="KW-0175">Coiled coil</keyword>
<evidence type="ECO:0000256" key="1">
    <source>
        <dbReference type="SAM" id="Coils"/>
    </source>
</evidence>
<evidence type="ECO:0000313" key="3">
    <source>
        <dbReference type="Proteomes" id="UP000708208"/>
    </source>
</evidence>